<reference evidence="2 3" key="1">
    <citation type="submission" date="2023-10" db="EMBL/GenBank/DDBJ databases">
        <title>Characteristics and mechanism of a salt-tolerant marine origin heterotrophic nitrifying- aerobic denitrifying bacteria Marinobacter xestospongiae HN1.</title>
        <authorList>
            <person name="Qi R."/>
        </authorList>
    </citation>
    <scope>NUCLEOTIDE SEQUENCE [LARGE SCALE GENOMIC DNA]</scope>
    <source>
        <strain evidence="2 3">HN1</strain>
    </source>
</reference>
<keyword evidence="3" id="KW-1185">Reference proteome</keyword>
<dbReference type="EMBL" id="JAWIIJ010000002">
    <property type="protein sequence ID" value="MDV2077953.1"/>
    <property type="molecule type" value="Genomic_DNA"/>
</dbReference>
<comment type="caution">
    <text evidence="2">The sequence shown here is derived from an EMBL/GenBank/DDBJ whole genome shotgun (WGS) entry which is preliminary data.</text>
</comment>
<feature type="signal peptide" evidence="1">
    <location>
        <begin position="1"/>
        <end position="22"/>
    </location>
</feature>
<dbReference type="Proteomes" id="UP001269819">
    <property type="component" value="Unassembled WGS sequence"/>
</dbReference>
<evidence type="ECO:0000256" key="1">
    <source>
        <dbReference type="SAM" id="SignalP"/>
    </source>
</evidence>
<organism evidence="2 3">
    <name type="scientific">Marinobacter xestospongiae</name>
    <dbReference type="NCBI Taxonomy" id="994319"/>
    <lineage>
        <taxon>Bacteria</taxon>
        <taxon>Pseudomonadati</taxon>
        <taxon>Pseudomonadota</taxon>
        <taxon>Gammaproteobacteria</taxon>
        <taxon>Pseudomonadales</taxon>
        <taxon>Marinobacteraceae</taxon>
        <taxon>Marinobacter</taxon>
    </lineage>
</organism>
<proteinExistence type="predicted"/>
<evidence type="ECO:0000313" key="2">
    <source>
        <dbReference type="EMBL" id="MDV2077953.1"/>
    </source>
</evidence>
<protein>
    <submittedName>
        <fullName evidence="2">Uncharacterized protein</fullName>
    </submittedName>
</protein>
<gene>
    <name evidence="2" type="ORF">RYS15_04630</name>
</gene>
<sequence>MTKFRILAVLITLLMASPMLQADEDEGQSRAEATVFQTLTEDERKVVLGNLQNLLSSSIDAALTQIHQQGGVKPFAYIGDYDGQGRFLRFSEDQAVPPDVAVHAIQRSVVKAATDGTLAASLLYITTGGSDHLSNDTLAQFRAEAEADGRTLEDLRYLLIEMQHLAGLGILHVVPYWREGEEWQVGGAIQQVIEPRLHDLVKARLQPSDT</sequence>
<evidence type="ECO:0000313" key="3">
    <source>
        <dbReference type="Proteomes" id="UP001269819"/>
    </source>
</evidence>
<keyword evidence="1" id="KW-0732">Signal</keyword>
<name>A0ABU3VUK8_9GAMM</name>
<accession>A0ABU3VUK8</accession>
<feature type="chain" id="PRO_5047179924" evidence="1">
    <location>
        <begin position="23"/>
        <end position="210"/>
    </location>
</feature>
<dbReference type="RefSeq" id="WP_316972809.1">
    <property type="nucleotide sequence ID" value="NZ_JAWIIJ010000002.1"/>
</dbReference>